<feature type="region of interest" description="Disordered" evidence="1">
    <location>
        <begin position="386"/>
        <end position="442"/>
    </location>
</feature>
<feature type="compositionally biased region" description="Pro residues" evidence="1">
    <location>
        <begin position="427"/>
        <end position="438"/>
    </location>
</feature>
<evidence type="ECO:0000313" key="2">
    <source>
        <dbReference type="EMBL" id="GMI34545.1"/>
    </source>
</evidence>
<comment type="caution">
    <text evidence="2">The sequence shown here is derived from an EMBL/GenBank/DDBJ whole genome shotgun (WGS) entry which is preliminary data.</text>
</comment>
<feature type="compositionally biased region" description="Low complexity" evidence="1">
    <location>
        <begin position="395"/>
        <end position="406"/>
    </location>
</feature>
<sequence length="490" mass="49780">MRFELASQDNVCGGRCGREVRCLLPIPAGSLKVVLYKRNFHPRCLPGSVLSADPSAVAGWSSLSAPNRASIAAAFAPAPPAPPPALANTRFEIASQDCVCVARGCDLPILAGSLKAVHHRHNFHSRCLPGSVLSADPSAVAGWSSLSAPNRASIAAAFAAVGRPEPGARAAAAPPPALANTRFELASQDYVCGGRCGREVRCLLPILAGSLKVVHHKRNFHPRCLPGSVLSADPSAVAGWSSLSAPNRASIAAAFAAVGRPEPGARAAAAPPAVPRPKPRYGALANGGASRAPAPAAPRPAPAPRLELSHVPASSAPPACAACSHPVAPPGAVFLRGASALAYHVDCVSPALCREALADDLVGMGGGELEKSERAMVRACFRETVMDDEPAAPATTTTTSTSSSSSKRPAEALQSSPPPKRYAVTPRPLPPPPPPAPSAPGGALAAVLANQSSIFAFLSSNPSVSLPEGAIGTMLKAQKVAMAADETGGR</sequence>
<proteinExistence type="predicted"/>
<dbReference type="Proteomes" id="UP001165060">
    <property type="component" value="Unassembled WGS sequence"/>
</dbReference>
<keyword evidence="3" id="KW-1185">Reference proteome</keyword>
<feature type="region of interest" description="Disordered" evidence="1">
    <location>
        <begin position="265"/>
        <end position="311"/>
    </location>
</feature>
<name>A0ABQ6MWS3_9STRA</name>
<gene>
    <name evidence="2" type="ORF">TeGR_g3402</name>
</gene>
<dbReference type="EMBL" id="BRYB01001831">
    <property type="protein sequence ID" value="GMI34545.1"/>
    <property type="molecule type" value="Genomic_DNA"/>
</dbReference>
<reference evidence="2 3" key="1">
    <citation type="journal article" date="2023" name="Commun. Biol.">
        <title>Genome analysis of Parmales, the sister group of diatoms, reveals the evolutionary specialization of diatoms from phago-mixotrophs to photoautotrophs.</title>
        <authorList>
            <person name="Ban H."/>
            <person name="Sato S."/>
            <person name="Yoshikawa S."/>
            <person name="Yamada K."/>
            <person name="Nakamura Y."/>
            <person name="Ichinomiya M."/>
            <person name="Sato N."/>
            <person name="Blanc-Mathieu R."/>
            <person name="Endo H."/>
            <person name="Kuwata A."/>
            <person name="Ogata H."/>
        </authorList>
    </citation>
    <scope>NUCLEOTIDE SEQUENCE [LARGE SCALE GENOMIC DNA]</scope>
</reference>
<evidence type="ECO:0000256" key="1">
    <source>
        <dbReference type="SAM" id="MobiDB-lite"/>
    </source>
</evidence>
<protein>
    <submittedName>
        <fullName evidence="2">Uncharacterized protein</fullName>
    </submittedName>
</protein>
<accession>A0ABQ6MWS3</accession>
<evidence type="ECO:0000313" key="3">
    <source>
        <dbReference type="Proteomes" id="UP001165060"/>
    </source>
</evidence>
<organism evidence="2 3">
    <name type="scientific">Tetraparma gracilis</name>
    <dbReference type="NCBI Taxonomy" id="2962635"/>
    <lineage>
        <taxon>Eukaryota</taxon>
        <taxon>Sar</taxon>
        <taxon>Stramenopiles</taxon>
        <taxon>Ochrophyta</taxon>
        <taxon>Bolidophyceae</taxon>
        <taxon>Parmales</taxon>
        <taxon>Triparmaceae</taxon>
        <taxon>Tetraparma</taxon>
    </lineage>
</organism>